<dbReference type="Gene3D" id="3.40.50.2000">
    <property type="entry name" value="Glycogen Phosphorylase B"/>
    <property type="match status" value="2"/>
</dbReference>
<sequence length="75" mass="8485">MLMNSDDVKRDEVEMLVKELLEGQKGKQLKTRAIEWKNLSQQAANTDGSSFSQFGENGLCLHMQHEGKPRVVKVP</sequence>
<comment type="caution">
    <text evidence="1">The sequence shown here is derived from an EMBL/GenBank/DDBJ whole genome shotgun (WGS) entry which is preliminary data.</text>
</comment>
<dbReference type="SUPFAM" id="SSF53756">
    <property type="entry name" value="UDP-Glycosyltransferase/glycogen phosphorylase"/>
    <property type="match status" value="1"/>
</dbReference>
<evidence type="ECO:0000313" key="2">
    <source>
        <dbReference type="Proteomes" id="UP000289738"/>
    </source>
</evidence>
<dbReference type="Proteomes" id="UP000289738">
    <property type="component" value="Chromosome A10"/>
</dbReference>
<dbReference type="AlphaFoldDB" id="A0A445BAB9"/>
<reference evidence="1 2" key="1">
    <citation type="submission" date="2019-01" db="EMBL/GenBank/DDBJ databases">
        <title>Sequencing of cultivated peanut Arachis hypogaea provides insights into genome evolution and oil improvement.</title>
        <authorList>
            <person name="Chen X."/>
        </authorList>
    </citation>
    <scope>NUCLEOTIDE SEQUENCE [LARGE SCALE GENOMIC DNA]</scope>
    <source>
        <strain evidence="2">cv. Fuhuasheng</strain>
        <tissue evidence="1">Leaves</tissue>
    </source>
</reference>
<protein>
    <submittedName>
        <fullName evidence="1">Uncharacterized protein</fullName>
    </submittedName>
</protein>
<accession>A0A445BAB9</accession>
<gene>
    <name evidence="1" type="ORF">Ahy_A10g050770</name>
</gene>
<evidence type="ECO:0000313" key="1">
    <source>
        <dbReference type="EMBL" id="RYR35638.1"/>
    </source>
</evidence>
<dbReference type="EMBL" id="SDMP01000010">
    <property type="protein sequence ID" value="RYR35638.1"/>
    <property type="molecule type" value="Genomic_DNA"/>
</dbReference>
<proteinExistence type="predicted"/>
<name>A0A445BAB9_ARAHY</name>
<keyword evidence="2" id="KW-1185">Reference proteome</keyword>
<organism evidence="1 2">
    <name type="scientific">Arachis hypogaea</name>
    <name type="common">Peanut</name>
    <dbReference type="NCBI Taxonomy" id="3818"/>
    <lineage>
        <taxon>Eukaryota</taxon>
        <taxon>Viridiplantae</taxon>
        <taxon>Streptophyta</taxon>
        <taxon>Embryophyta</taxon>
        <taxon>Tracheophyta</taxon>
        <taxon>Spermatophyta</taxon>
        <taxon>Magnoliopsida</taxon>
        <taxon>eudicotyledons</taxon>
        <taxon>Gunneridae</taxon>
        <taxon>Pentapetalae</taxon>
        <taxon>rosids</taxon>
        <taxon>fabids</taxon>
        <taxon>Fabales</taxon>
        <taxon>Fabaceae</taxon>
        <taxon>Papilionoideae</taxon>
        <taxon>50 kb inversion clade</taxon>
        <taxon>dalbergioids sensu lato</taxon>
        <taxon>Dalbergieae</taxon>
        <taxon>Pterocarpus clade</taxon>
        <taxon>Arachis</taxon>
    </lineage>
</organism>